<organism evidence="3 4">
    <name type="scientific">Luteimonas fraxinea</name>
    <dbReference type="NCBI Taxonomy" id="2901869"/>
    <lineage>
        <taxon>Bacteria</taxon>
        <taxon>Pseudomonadati</taxon>
        <taxon>Pseudomonadota</taxon>
        <taxon>Gammaproteobacteria</taxon>
        <taxon>Lysobacterales</taxon>
        <taxon>Lysobacteraceae</taxon>
        <taxon>Luteimonas</taxon>
    </lineage>
</organism>
<name>A0ABS8UEK7_9GAMM</name>
<protein>
    <submittedName>
        <fullName evidence="3">DUF4426 domain-containing protein</fullName>
    </submittedName>
</protein>
<feature type="signal peptide" evidence="1">
    <location>
        <begin position="1"/>
        <end position="19"/>
    </location>
</feature>
<keyword evidence="4" id="KW-1185">Reference proteome</keyword>
<dbReference type="Proteomes" id="UP001430360">
    <property type="component" value="Unassembled WGS sequence"/>
</dbReference>
<dbReference type="Gene3D" id="2.60.40.3340">
    <property type="entry name" value="Domain of unknown function DUF4426"/>
    <property type="match status" value="1"/>
</dbReference>
<proteinExistence type="predicted"/>
<dbReference type="PROSITE" id="PS51257">
    <property type="entry name" value="PROKAR_LIPOPROTEIN"/>
    <property type="match status" value="1"/>
</dbReference>
<gene>
    <name evidence="3" type="ORF">LTT95_13390</name>
</gene>
<dbReference type="RefSeq" id="WP_232137072.1">
    <property type="nucleotide sequence ID" value="NZ_CP089507.1"/>
</dbReference>
<evidence type="ECO:0000256" key="1">
    <source>
        <dbReference type="SAM" id="SignalP"/>
    </source>
</evidence>
<dbReference type="Pfam" id="PF14467">
    <property type="entry name" value="DUF4426"/>
    <property type="match status" value="1"/>
</dbReference>
<evidence type="ECO:0000313" key="4">
    <source>
        <dbReference type="Proteomes" id="UP001430360"/>
    </source>
</evidence>
<dbReference type="InterPro" id="IPR025218">
    <property type="entry name" value="DUF4426"/>
</dbReference>
<feature type="domain" description="DUF4426" evidence="2">
    <location>
        <begin position="45"/>
        <end position="154"/>
    </location>
</feature>
<evidence type="ECO:0000259" key="2">
    <source>
        <dbReference type="Pfam" id="PF14467"/>
    </source>
</evidence>
<feature type="chain" id="PRO_5046701628" evidence="1">
    <location>
        <begin position="20"/>
        <end position="157"/>
    </location>
</feature>
<reference evidence="3" key="2">
    <citation type="journal article" date="2022" name="Syst. Appl. Microbiol.">
        <title>Physiological and genomic characterisation of Luteimonas fraxinea sp. nov., a bacterial species associated with trees tolerant to ash dieback.</title>
        <authorList>
            <person name="Ulrich K."/>
            <person name="Becker R."/>
            <person name="Behrendt U."/>
            <person name="Kube M."/>
            <person name="Schneck V."/>
            <person name="Ulrich A."/>
        </authorList>
    </citation>
    <scope>NUCLEOTIDE SEQUENCE</scope>
    <source>
        <strain evidence="3">A1P009</strain>
    </source>
</reference>
<dbReference type="EMBL" id="JAJQKU010000004">
    <property type="protein sequence ID" value="MCD9097932.1"/>
    <property type="molecule type" value="Genomic_DNA"/>
</dbReference>
<keyword evidence="1" id="KW-0732">Signal</keyword>
<reference evidence="3" key="1">
    <citation type="submission" date="2021-12" db="EMBL/GenBank/DDBJ databases">
        <authorList>
            <person name="Ulrich A."/>
        </authorList>
    </citation>
    <scope>NUCLEOTIDE SEQUENCE</scope>
    <source>
        <strain evidence="3">A1P009</strain>
    </source>
</reference>
<evidence type="ECO:0000313" key="3">
    <source>
        <dbReference type="EMBL" id="MCD9097932.1"/>
    </source>
</evidence>
<accession>A0ABS8UEK7</accession>
<sequence>MTEIARALCLAGLALLATACGQAPSDDAGAPTGAQNAAMPAQTLLGDAEVMASVVPAAHMGAAVARRYAIEPARDRALVLVSVQRGDVSVPVQITGDARDLRGVRQTLAFDSVDLDGLVEHVAVARVSGPDTLRLDLQITAEDGARTTLRFNRDIPR</sequence>
<comment type="caution">
    <text evidence="3">The sequence shown here is derived from an EMBL/GenBank/DDBJ whole genome shotgun (WGS) entry which is preliminary data.</text>
</comment>